<reference evidence="4 5" key="1">
    <citation type="submission" date="2020-03" db="EMBL/GenBank/DDBJ databases">
        <title>WGS of actinomycetes isolated from Thailand.</title>
        <authorList>
            <person name="Thawai C."/>
        </authorList>
    </citation>
    <scope>NUCLEOTIDE SEQUENCE [LARGE SCALE GENOMIC DNA]</scope>
    <source>
        <strain evidence="4 5">PRB2-1</strain>
    </source>
</reference>
<feature type="compositionally biased region" description="Pro residues" evidence="1">
    <location>
        <begin position="105"/>
        <end position="115"/>
    </location>
</feature>
<evidence type="ECO:0000256" key="1">
    <source>
        <dbReference type="SAM" id="MobiDB-lite"/>
    </source>
</evidence>
<dbReference type="EMBL" id="JAATEJ010000025">
    <property type="protein sequence ID" value="NJP46905.1"/>
    <property type="molecule type" value="Genomic_DNA"/>
</dbReference>
<keyword evidence="2" id="KW-1133">Transmembrane helix</keyword>
<comment type="caution">
    <text evidence="4">The sequence shown here is derived from an EMBL/GenBank/DDBJ whole genome shotgun (WGS) entry which is preliminary data.</text>
</comment>
<dbReference type="PANTHER" id="PTHR36834">
    <property type="entry name" value="MEMBRANE PROTEIN-RELATED"/>
    <property type="match status" value="1"/>
</dbReference>
<name>A0ABX0ZV93_9ACTN</name>
<feature type="compositionally biased region" description="Basic and acidic residues" evidence="1">
    <location>
        <begin position="1"/>
        <end position="22"/>
    </location>
</feature>
<evidence type="ECO:0000259" key="3">
    <source>
        <dbReference type="Pfam" id="PF04892"/>
    </source>
</evidence>
<feature type="compositionally biased region" description="Low complexity" evidence="1">
    <location>
        <begin position="30"/>
        <end position="73"/>
    </location>
</feature>
<feature type="transmembrane region" description="Helical" evidence="2">
    <location>
        <begin position="272"/>
        <end position="291"/>
    </location>
</feature>
<dbReference type="InterPro" id="IPR053150">
    <property type="entry name" value="Teicoplanin_resist-assoc"/>
</dbReference>
<organism evidence="4 5">
    <name type="scientific">Actinacidiphila epipremni</name>
    <dbReference type="NCBI Taxonomy" id="2053013"/>
    <lineage>
        <taxon>Bacteria</taxon>
        <taxon>Bacillati</taxon>
        <taxon>Actinomycetota</taxon>
        <taxon>Actinomycetes</taxon>
        <taxon>Kitasatosporales</taxon>
        <taxon>Streptomycetaceae</taxon>
        <taxon>Actinacidiphila</taxon>
    </lineage>
</organism>
<accession>A0ABX0ZV93</accession>
<keyword evidence="5" id="KW-1185">Reference proteome</keyword>
<feature type="transmembrane region" description="Helical" evidence="2">
    <location>
        <begin position="155"/>
        <end position="176"/>
    </location>
</feature>
<feature type="domain" description="VanZ-like" evidence="3">
    <location>
        <begin position="170"/>
        <end position="286"/>
    </location>
</feature>
<sequence length="317" mass="33908">MRVALFDRLRGSRPEPPPEPRPGRKTAAKRTASPAEAKTAAGAKARAGAKSGAKASPKAGAKATAKAAPAPGSRLRRKPAVAAGAEAASPRRVNVRPWRKAGPAEPAPPPEPAAEPKPRLWRRPAGRTHERERARERVRKPPPPLLQRRSVLPMLARAAVLAVAIVCMAAFAVALAKVTLVPSPSSDALIHTNLKPGASIHAYLDQPNVRDSVKQIGGNVLLGVPFGVLLPMLFPGARGLLRVVVLTALVMVMIEITQGAMVEGRAFDIDDVILNTAGSLLGYLLLGRRLGSALHPHRTHWWHRYFPPAADRDRTRP</sequence>
<evidence type="ECO:0000256" key="2">
    <source>
        <dbReference type="SAM" id="Phobius"/>
    </source>
</evidence>
<protein>
    <submittedName>
        <fullName evidence="4">VanZ family protein</fullName>
    </submittedName>
</protein>
<dbReference type="InterPro" id="IPR006976">
    <property type="entry name" value="VanZ-like"/>
</dbReference>
<keyword evidence="2" id="KW-0812">Transmembrane</keyword>
<gene>
    <name evidence="4" type="ORF">HCN08_26370</name>
</gene>
<keyword evidence="2" id="KW-0472">Membrane</keyword>
<feature type="transmembrane region" description="Helical" evidence="2">
    <location>
        <begin position="216"/>
        <end position="234"/>
    </location>
</feature>
<proteinExistence type="predicted"/>
<evidence type="ECO:0000313" key="4">
    <source>
        <dbReference type="EMBL" id="NJP46905.1"/>
    </source>
</evidence>
<dbReference type="PANTHER" id="PTHR36834:SF1">
    <property type="entry name" value="INTEGRAL MEMBRANE PROTEIN"/>
    <property type="match status" value="1"/>
</dbReference>
<dbReference type="Proteomes" id="UP000734511">
    <property type="component" value="Unassembled WGS sequence"/>
</dbReference>
<feature type="region of interest" description="Disordered" evidence="1">
    <location>
        <begin position="1"/>
        <end position="143"/>
    </location>
</feature>
<feature type="transmembrane region" description="Helical" evidence="2">
    <location>
        <begin position="241"/>
        <end position="260"/>
    </location>
</feature>
<dbReference type="Pfam" id="PF04892">
    <property type="entry name" value="VanZ"/>
    <property type="match status" value="1"/>
</dbReference>
<evidence type="ECO:0000313" key="5">
    <source>
        <dbReference type="Proteomes" id="UP000734511"/>
    </source>
</evidence>